<feature type="region of interest" description="Disordered" evidence="1">
    <location>
        <begin position="1"/>
        <end position="29"/>
    </location>
</feature>
<comment type="caution">
    <text evidence="2">The sequence shown here is derived from an EMBL/GenBank/DDBJ whole genome shotgun (WGS) entry which is preliminary data.</text>
</comment>
<evidence type="ECO:0000256" key="1">
    <source>
        <dbReference type="SAM" id="MobiDB-lite"/>
    </source>
</evidence>
<evidence type="ECO:0000313" key="2">
    <source>
        <dbReference type="EMBL" id="KAK6754556.1"/>
    </source>
</evidence>
<evidence type="ECO:0000313" key="3">
    <source>
        <dbReference type="Proteomes" id="UP001303046"/>
    </source>
</evidence>
<dbReference type="Proteomes" id="UP001303046">
    <property type="component" value="Unassembled WGS sequence"/>
</dbReference>
<gene>
    <name evidence="2" type="primary">Necator_chrV.g18300</name>
    <name evidence="2" type="ORF">RB195_013509</name>
</gene>
<proteinExistence type="predicted"/>
<organism evidence="2 3">
    <name type="scientific">Necator americanus</name>
    <name type="common">Human hookworm</name>
    <dbReference type="NCBI Taxonomy" id="51031"/>
    <lineage>
        <taxon>Eukaryota</taxon>
        <taxon>Metazoa</taxon>
        <taxon>Ecdysozoa</taxon>
        <taxon>Nematoda</taxon>
        <taxon>Chromadorea</taxon>
        <taxon>Rhabditida</taxon>
        <taxon>Rhabditina</taxon>
        <taxon>Rhabditomorpha</taxon>
        <taxon>Strongyloidea</taxon>
        <taxon>Ancylostomatidae</taxon>
        <taxon>Bunostominae</taxon>
        <taxon>Necator</taxon>
    </lineage>
</organism>
<feature type="compositionally biased region" description="Polar residues" evidence="1">
    <location>
        <begin position="7"/>
        <end position="29"/>
    </location>
</feature>
<dbReference type="EMBL" id="JAVFWL010000005">
    <property type="protein sequence ID" value="KAK6754556.1"/>
    <property type="molecule type" value="Genomic_DNA"/>
</dbReference>
<accession>A0ABR1DYK9</accession>
<name>A0ABR1DYK9_NECAM</name>
<reference evidence="2 3" key="1">
    <citation type="submission" date="2023-08" db="EMBL/GenBank/DDBJ databases">
        <title>A Necator americanus chromosomal reference genome.</title>
        <authorList>
            <person name="Ilik V."/>
            <person name="Petrzelkova K.J."/>
            <person name="Pardy F."/>
            <person name="Fuh T."/>
            <person name="Niatou-Singa F.S."/>
            <person name="Gouil Q."/>
            <person name="Baker L."/>
            <person name="Ritchie M.E."/>
            <person name="Jex A.R."/>
            <person name="Gazzola D."/>
            <person name="Li H."/>
            <person name="Toshio Fujiwara R."/>
            <person name="Zhan B."/>
            <person name="Aroian R.V."/>
            <person name="Pafco B."/>
            <person name="Schwarz E.M."/>
        </authorList>
    </citation>
    <scope>NUCLEOTIDE SEQUENCE [LARGE SCALE GENOMIC DNA]</scope>
    <source>
        <strain evidence="2 3">Aroian</strain>
        <tissue evidence="2">Whole animal</tissue>
    </source>
</reference>
<keyword evidence="3" id="KW-1185">Reference proteome</keyword>
<sequence length="136" mass="15136">MDPLVTHSRTLSSNARTTAPIHSSASMTSTTERLVRTLQETNDDGSVHGRDVKTLRDATALTVTEVWNDARSATSTLTRKADEGTYTSQFRFRRRATQFSLWFRRLENVMRLRAAAATPQVAELSVTFANGQKMGS</sequence>
<protein>
    <submittedName>
        <fullName evidence="2">Uncharacterized protein</fullName>
    </submittedName>
</protein>